<evidence type="ECO:0000313" key="3">
    <source>
        <dbReference type="EMBL" id="KIO26625.1"/>
    </source>
</evidence>
<feature type="compositionally biased region" description="Low complexity" evidence="1">
    <location>
        <begin position="469"/>
        <end position="494"/>
    </location>
</feature>
<dbReference type="PANTHER" id="PTHR28089">
    <property type="entry name" value="PROTEIN ZDS1-RELATED"/>
    <property type="match status" value="1"/>
</dbReference>
<dbReference type="GO" id="GO:0005737">
    <property type="term" value="C:cytoplasm"/>
    <property type="evidence" value="ECO:0007669"/>
    <property type="project" value="TreeGrafter"/>
</dbReference>
<reference evidence="4" key="2">
    <citation type="submission" date="2015-01" db="EMBL/GenBank/DDBJ databases">
        <title>Evolutionary Origins and Diversification of the Mycorrhizal Mutualists.</title>
        <authorList>
            <consortium name="DOE Joint Genome Institute"/>
            <consortium name="Mycorrhizal Genomics Consortium"/>
            <person name="Kohler A."/>
            <person name="Kuo A."/>
            <person name="Nagy L.G."/>
            <person name="Floudas D."/>
            <person name="Copeland A."/>
            <person name="Barry K.W."/>
            <person name="Cichocki N."/>
            <person name="Veneault-Fourrey C."/>
            <person name="LaButti K."/>
            <person name="Lindquist E.A."/>
            <person name="Lipzen A."/>
            <person name="Lundell T."/>
            <person name="Morin E."/>
            <person name="Murat C."/>
            <person name="Riley R."/>
            <person name="Ohm R."/>
            <person name="Sun H."/>
            <person name="Tunlid A."/>
            <person name="Henrissat B."/>
            <person name="Grigoriev I.V."/>
            <person name="Hibbett D.S."/>
            <person name="Martin F."/>
        </authorList>
    </citation>
    <scope>NUCLEOTIDE SEQUENCE [LARGE SCALE GENOMIC DNA]</scope>
    <source>
        <strain evidence="4">MUT 4182</strain>
    </source>
</reference>
<dbReference type="InterPro" id="IPR040206">
    <property type="entry name" value="Zds1/2"/>
</dbReference>
<feature type="compositionally biased region" description="Low complexity" evidence="1">
    <location>
        <begin position="763"/>
        <end position="794"/>
    </location>
</feature>
<feature type="compositionally biased region" description="Basic and acidic residues" evidence="1">
    <location>
        <begin position="656"/>
        <end position="709"/>
    </location>
</feature>
<sequence>MQNPTAKEIEREAAALRDIRRRSAQTGPGAIPLDPDLPPNGPGGSASAGGYWDSYSGPPQRRPSARIRQQEEAIAAQEVDDGPDDPSHLFWVPAHLHPEIAPAEFRAFLKEHTAASPDGTMPLARSLSSSSSLGRKKSLLSKQYTPAVNDHVEDERSPVSVKRNRSSIYSAAGPQLTINDLQKLEQLAEEAAASDDPSKLRKVLRRSLSLNVAPSFIDQMDDIPSTVDEADEPIIVPRPGQILRRTARTKIRKPGLVGDGGGHRFGPSRRGGRGGAKVDTEVASDSGHESASEHRHSLDKSYEQNERPLSYADEAFILDAYGDRRDSMASASSSIEDDDLASSQSHSTAPTSAAQSKSHESAGQRPISPPPTTLAESSLSPPRGQPTVRRVSPPPQPEEQHQPEPQHHPQIYQPTPQRHGHLDVPGQEQRAVPNRSPSPGSASDVGVGRTGAHSSTSHDPFRRSPSAPPQTGSSDSSPSSYTQPVSSPAPSIKSSKSDKGREKEKKGLLKGMWGGEKEKKKEKDTGFFGSLFGSGKKKQEEPESKGLLSGAGPAAAAALLGASKSSKNQMRPPSPNLTNNYTRYPIHVERAVYRLSHIKLANPRRPLYEQVLISNLMFWYLGVINKVTPPTPAANNNQVTAGGAGSPNSEGGAGAGEDREKSEGDRHERERAEMEENERMERERLEREQREREMREKEQRERAEKEGKKRGTLVKNVTPPGGQSRRAEMPVRGPQYDVQHRIMEQEQGNAGPYGRGPPGRGPAPGEQYRGGPQQRGPQYPQSYPPNQGYPQQQPSLPPGAMPPPSNVPAEQWLGSATNSRESPYAAATAGPGRSRSPPQPKSPPPGVGRSSSANAGGPPANYGRPSSAGGPVNGGQWGAPQQQRRGPSPQPPPAGELRRRNSSGGDDVPLGQWQQQQQQYRGGPVVR</sequence>
<feature type="region of interest" description="Disordered" evidence="1">
    <location>
        <begin position="253"/>
        <end position="306"/>
    </location>
</feature>
<dbReference type="HOGENOM" id="CLU_319117_0_0_1"/>
<dbReference type="Proteomes" id="UP000054248">
    <property type="component" value="Unassembled WGS sequence"/>
</dbReference>
<keyword evidence="4" id="KW-1185">Reference proteome</keyword>
<gene>
    <name evidence="3" type="ORF">M407DRAFT_243632</name>
</gene>
<feature type="compositionally biased region" description="Pro residues" evidence="1">
    <location>
        <begin position="837"/>
        <end position="846"/>
    </location>
</feature>
<dbReference type="EMBL" id="KN823021">
    <property type="protein sequence ID" value="KIO26625.1"/>
    <property type="molecule type" value="Genomic_DNA"/>
</dbReference>
<feature type="compositionally biased region" description="Basic and acidic residues" evidence="1">
    <location>
        <begin position="398"/>
        <end position="407"/>
    </location>
</feature>
<dbReference type="Pfam" id="PF08632">
    <property type="entry name" value="Zds_C"/>
    <property type="match status" value="1"/>
</dbReference>
<dbReference type="PANTHER" id="PTHR28089:SF1">
    <property type="entry name" value="PROTEIN ZDS1-RELATED"/>
    <property type="match status" value="1"/>
</dbReference>
<feature type="compositionally biased region" description="Basic and acidic residues" evidence="1">
    <location>
        <begin position="7"/>
        <end position="18"/>
    </location>
</feature>
<feature type="domain" description="Protein Zds1 C-terminal" evidence="2">
    <location>
        <begin position="573"/>
        <end position="625"/>
    </location>
</feature>
<feature type="region of interest" description="Disordered" evidence="1">
    <location>
        <begin position="634"/>
        <end position="927"/>
    </location>
</feature>
<feature type="compositionally biased region" description="Basic and acidic residues" evidence="1">
    <location>
        <begin position="276"/>
        <end position="306"/>
    </location>
</feature>
<dbReference type="OrthoDB" id="5589766at2759"/>
<dbReference type="GO" id="GO:0010971">
    <property type="term" value="P:positive regulation of G2/M transition of mitotic cell cycle"/>
    <property type="evidence" value="ECO:0007669"/>
    <property type="project" value="TreeGrafter"/>
</dbReference>
<evidence type="ECO:0000256" key="1">
    <source>
        <dbReference type="SAM" id="MobiDB-lite"/>
    </source>
</evidence>
<evidence type="ECO:0000313" key="4">
    <source>
        <dbReference type="Proteomes" id="UP000054248"/>
    </source>
</evidence>
<dbReference type="AlphaFoldDB" id="A0A0C3Q9E0"/>
<feature type="compositionally biased region" description="Basic and acidic residues" evidence="1">
    <location>
        <begin position="515"/>
        <end position="525"/>
    </location>
</feature>
<proteinExistence type="predicted"/>
<feature type="compositionally biased region" description="Polar residues" evidence="1">
    <location>
        <begin position="344"/>
        <end position="356"/>
    </location>
</feature>
<feature type="region of interest" description="Disordered" evidence="1">
    <location>
        <begin position="328"/>
        <end position="550"/>
    </location>
</feature>
<name>A0A0C3Q9E0_9AGAM</name>
<feature type="compositionally biased region" description="Pro residues" evidence="1">
    <location>
        <begin position="795"/>
        <end position="806"/>
    </location>
</feature>
<feature type="compositionally biased region" description="Basic and acidic residues" evidence="1">
    <location>
        <begin position="495"/>
        <end position="507"/>
    </location>
</feature>
<dbReference type="SMART" id="SM01327">
    <property type="entry name" value="Zds_C"/>
    <property type="match status" value="1"/>
</dbReference>
<protein>
    <recommendedName>
        <fullName evidence="2">Protein Zds1 C-terminal domain-containing protein</fullName>
    </recommendedName>
</protein>
<feature type="region of interest" description="Disordered" evidence="1">
    <location>
        <begin position="1"/>
        <end position="90"/>
    </location>
</feature>
<evidence type="ECO:0000259" key="2">
    <source>
        <dbReference type="SMART" id="SM01327"/>
    </source>
</evidence>
<organism evidence="3 4">
    <name type="scientific">Tulasnella calospora MUT 4182</name>
    <dbReference type="NCBI Taxonomy" id="1051891"/>
    <lineage>
        <taxon>Eukaryota</taxon>
        <taxon>Fungi</taxon>
        <taxon>Dikarya</taxon>
        <taxon>Basidiomycota</taxon>
        <taxon>Agaricomycotina</taxon>
        <taxon>Agaricomycetes</taxon>
        <taxon>Cantharellales</taxon>
        <taxon>Tulasnellaceae</taxon>
        <taxon>Tulasnella</taxon>
    </lineage>
</organism>
<accession>A0A0C3Q9E0</accession>
<dbReference type="InterPro" id="IPR013941">
    <property type="entry name" value="ZDS1_C"/>
</dbReference>
<dbReference type="GO" id="GO:0030010">
    <property type="term" value="P:establishment of cell polarity"/>
    <property type="evidence" value="ECO:0007669"/>
    <property type="project" value="TreeGrafter"/>
</dbReference>
<feature type="region of interest" description="Disordered" evidence="1">
    <location>
        <begin position="114"/>
        <end position="166"/>
    </location>
</feature>
<dbReference type="STRING" id="1051891.A0A0C3Q9E0"/>
<reference evidence="3 4" key="1">
    <citation type="submission" date="2014-04" db="EMBL/GenBank/DDBJ databases">
        <authorList>
            <consortium name="DOE Joint Genome Institute"/>
            <person name="Kuo A."/>
            <person name="Girlanda M."/>
            <person name="Perotto S."/>
            <person name="Kohler A."/>
            <person name="Nagy L.G."/>
            <person name="Floudas D."/>
            <person name="Copeland A."/>
            <person name="Barry K.W."/>
            <person name="Cichocki N."/>
            <person name="Veneault-Fourrey C."/>
            <person name="LaButti K."/>
            <person name="Lindquist E.A."/>
            <person name="Lipzen A."/>
            <person name="Lundell T."/>
            <person name="Morin E."/>
            <person name="Murat C."/>
            <person name="Sun H."/>
            <person name="Tunlid A."/>
            <person name="Henrissat B."/>
            <person name="Grigoriev I.V."/>
            <person name="Hibbett D.S."/>
            <person name="Martin F."/>
            <person name="Nordberg H.P."/>
            <person name="Cantor M.N."/>
            <person name="Hua S.X."/>
        </authorList>
    </citation>
    <scope>NUCLEOTIDE SEQUENCE [LARGE SCALE GENOMIC DNA]</scope>
    <source>
        <strain evidence="3 4">MUT 4182</strain>
    </source>
</reference>
<feature type="compositionally biased region" description="Low complexity" evidence="1">
    <location>
        <begin position="878"/>
        <end position="887"/>
    </location>
</feature>